<feature type="transmembrane region" description="Helical" evidence="2">
    <location>
        <begin position="88"/>
        <end position="106"/>
    </location>
</feature>
<name>A0ABU7WZ03_9ACTN</name>
<evidence type="ECO:0000259" key="3">
    <source>
        <dbReference type="Pfam" id="PF19803"/>
    </source>
</evidence>
<dbReference type="EMBL" id="JAVFKM010000012">
    <property type="protein sequence ID" value="MEF3116274.1"/>
    <property type="molecule type" value="Genomic_DNA"/>
</dbReference>
<keyword evidence="2" id="KW-0812">Transmembrane</keyword>
<organism evidence="4 5">
    <name type="scientific">Streptomyces chrestomyceticus</name>
    <dbReference type="NCBI Taxonomy" id="68185"/>
    <lineage>
        <taxon>Bacteria</taxon>
        <taxon>Bacillati</taxon>
        <taxon>Actinomycetota</taxon>
        <taxon>Actinomycetes</taxon>
        <taxon>Kitasatosporales</taxon>
        <taxon>Streptomycetaceae</taxon>
        <taxon>Streptomyces</taxon>
    </lineage>
</organism>
<feature type="domain" description="DUF6286" evidence="3">
    <location>
        <begin position="147"/>
        <end position="251"/>
    </location>
</feature>
<evidence type="ECO:0000313" key="4">
    <source>
        <dbReference type="EMBL" id="MEF3116274.1"/>
    </source>
</evidence>
<comment type="caution">
    <text evidence="4">The sequence shown here is derived from an EMBL/GenBank/DDBJ whole genome shotgun (WGS) entry which is preliminary data.</text>
</comment>
<gene>
    <name evidence="4" type="ORF">RB636_24140</name>
</gene>
<feature type="transmembrane region" description="Helical" evidence="2">
    <location>
        <begin position="136"/>
        <end position="158"/>
    </location>
</feature>
<feature type="compositionally biased region" description="Basic and acidic residues" evidence="1">
    <location>
        <begin position="67"/>
        <end position="76"/>
    </location>
</feature>
<evidence type="ECO:0000256" key="1">
    <source>
        <dbReference type="SAM" id="MobiDB-lite"/>
    </source>
</evidence>
<dbReference type="RefSeq" id="WP_031010445.1">
    <property type="nucleotide sequence ID" value="NZ_JAVFKM010000012.1"/>
</dbReference>
<reference evidence="4 5" key="1">
    <citation type="submission" date="2023-08" db="EMBL/GenBank/DDBJ databases">
        <authorList>
            <person name="Sharma P."/>
            <person name="Verma V."/>
            <person name="Mohan M.K."/>
            <person name="Dubey A.K."/>
        </authorList>
    </citation>
    <scope>NUCLEOTIDE SEQUENCE [LARGE SCALE GENOMIC DNA]</scope>
    <source>
        <strain evidence="4 5">ADP4</strain>
    </source>
</reference>
<protein>
    <submittedName>
        <fullName evidence="4">DUF6286 domain-containing protein</fullName>
    </submittedName>
</protein>
<feature type="region of interest" description="Disordered" evidence="1">
    <location>
        <begin position="1"/>
        <end position="76"/>
    </location>
</feature>
<keyword evidence="5" id="KW-1185">Reference proteome</keyword>
<dbReference type="Proteomes" id="UP001348265">
    <property type="component" value="Unassembled WGS sequence"/>
</dbReference>
<sequence>MNDDDPDLRQTQRLPALDKSAGATAVPPGRGGSGAPSGQDHARTPGGPDGSGSADDPGRTGSADTGRACREETDGGGRARRFWAARRVPSALVALVVLGAAGLLLYDVAAVRADRPAMAWRKRLAAELATRHLDDVWVLAGAAAAVALGIWLLVLALTPGLRGVLPMRRTTPDVRGGLDRAAAALVLRDRAMEVPGVQSVRVAVGRRRAKARAVSHFRELDEVRSDLNTALGDGLRQLGLARRPALSVRVRRSAKR</sequence>
<keyword evidence="2" id="KW-1133">Transmembrane helix</keyword>
<evidence type="ECO:0000313" key="5">
    <source>
        <dbReference type="Proteomes" id="UP001348265"/>
    </source>
</evidence>
<evidence type="ECO:0000256" key="2">
    <source>
        <dbReference type="SAM" id="Phobius"/>
    </source>
</evidence>
<dbReference type="InterPro" id="IPR046253">
    <property type="entry name" value="DUF6286"/>
</dbReference>
<proteinExistence type="predicted"/>
<dbReference type="Pfam" id="PF19803">
    <property type="entry name" value="DUF6286"/>
    <property type="match status" value="1"/>
</dbReference>
<accession>A0ABU7WZ03</accession>
<keyword evidence="2" id="KW-0472">Membrane</keyword>